<evidence type="ECO:0000256" key="6">
    <source>
        <dbReference type="ARBA" id="ARBA00022801"/>
    </source>
</evidence>
<dbReference type="OrthoDB" id="3039123at2759"/>
<evidence type="ECO:0000256" key="8">
    <source>
        <dbReference type="ARBA" id="ARBA00023157"/>
    </source>
</evidence>
<evidence type="ECO:0000256" key="4">
    <source>
        <dbReference type="ARBA" id="ARBA00022723"/>
    </source>
</evidence>
<dbReference type="GO" id="GO:0030600">
    <property type="term" value="F:feruloyl esterase activity"/>
    <property type="evidence" value="ECO:0007669"/>
    <property type="project" value="UniProtKB-EC"/>
</dbReference>
<dbReference type="InterPro" id="IPR011118">
    <property type="entry name" value="Tannase/feruloyl_esterase"/>
</dbReference>
<gene>
    <name evidence="11" type="ORF">AMS68_007432</name>
</gene>
<protein>
    <recommendedName>
        <fullName evidence="10">Carboxylic ester hydrolase</fullName>
        <ecNumber evidence="10">3.1.1.-</ecNumber>
    </recommendedName>
</protein>
<keyword evidence="2" id="KW-0719">Serine esterase</keyword>
<dbReference type="GO" id="GO:0045493">
    <property type="term" value="P:xylan catabolic process"/>
    <property type="evidence" value="ECO:0007669"/>
    <property type="project" value="UniProtKB-KW"/>
</dbReference>
<accession>A0A6H0Y4R3</accession>
<keyword evidence="4" id="KW-0479">Metal-binding</keyword>
<keyword evidence="12" id="KW-1185">Reference proteome</keyword>
<dbReference type="Pfam" id="PF07519">
    <property type="entry name" value="Tannase"/>
    <property type="match status" value="1"/>
</dbReference>
<comment type="similarity">
    <text evidence="1 10">Belongs to the tannase family.</text>
</comment>
<dbReference type="GO" id="GO:0046872">
    <property type="term" value="F:metal ion binding"/>
    <property type="evidence" value="ECO:0007669"/>
    <property type="project" value="UniProtKB-KW"/>
</dbReference>
<name>A0A6H0Y4R3_9PEZI</name>
<keyword evidence="8" id="KW-1015">Disulfide bond</keyword>
<dbReference type="PANTHER" id="PTHR33938">
    <property type="entry name" value="FERULOYL ESTERASE B-RELATED"/>
    <property type="match status" value="1"/>
</dbReference>
<evidence type="ECO:0000256" key="1">
    <source>
        <dbReference type="ARBA" id="ARBA00006249"/>
    </source>
</evidence>
<dbReference type="AlphaFoldDB" id="A0A6H0Y4R3"/>
<dbReference type="InterPro" id="IPR029058">
    <property type="entry name" value="AB_hydrolase_fold"/>
</dbReference>
<keyword evidence="3" id="KW-0119">Carbohydrate metabolism</keyword>
<evidence type="ECO:0000256" key="9">
    <source>
        <dbReference type="ARBA" id="ARBA00034075"/>
    </source>
</evidence>
<keyword evidence="6 10" id="KW-0378">Hydrolase</keyword>
<dbReference type="Proteomes" id="UP000503462">
    <property type="component" value="Chromosome 5"/>
</dbReference>
<dbReference type="SUPFAM" id="SSF53474">
    <property type="entry name" value="alpha/beta-Hydrolases"/>
    <property type="match status" value="1"/>
</dbReference>
<evidence type="ECO:0000256" key="2">
    <source>
        <dbReference type="ARBA" id="ARBA00022487"/>
    </source>
</evidence>
<keyword evidence="3" id="KW-0624">Polysaccharide degradation</keyword>
<reference evidence="11 12" key="1">
    <citation type="journal article" date="2016" name="Sci. Rep.">
        <title>Peltaster fructicola genome reveals evolution from an invasive phytopathogen to an ectophytic parasite.</title>
        <authorList>
            <person name="Xu C."/>
            <person name="Chen H."/>
            <person name="Gleason M.L."/>
            <person name="Xu J.R."/>
            <person name="Liu H."/>
            <person name="Zhang R."/>
            <person name="Sun G."/>
        </authorList>
    </citation>
    <scope>NUCLEOTIDE SEQUENCE [LARGE SCALE GENOMIC DNA]</scope>
    <source>
        <strain evidence="11 12">LNHT1506</strain>
    </source>
</reference>
<evidence type="ECO:0000313" key="12">
    <source>
        <dbReference type="Proteomes" id="UP000503462"/>
    </source>
</evidence>
<keyword evidence="3" id="KW-0858">Xylan degradation</keyword>
<keyword evidence="5" id="KW-0732">Signal</keyword>
<dbReference type="PANTHER" id="PTHR33938:SF15">
    <property type="entry name" value="FERULOYL ESTERASE B-RELATED"/>
    <property type="match status" value="1"/>
</dbReference>
<dbReference type="EMBL" id="CP051143">
    <property type="protein sequence ID" value="QIX01915.1"/>
    <property type="molecule type" value="Genomic_DNA"/>
</dbReference>
<evidence type="ECO:0000256" key="3">
    <source>
        <dbReference type="ARBA" id="ARBA00022651"/>
    </source>
</evidence>
<sequence length="551" mass="59544">MGNVTSTPSAADQCTDLCSRLTFTSDLNVSNAQCQAYGANTAITAAPGQNPICGVNFTTSVPICRVELNVQTGPTGSTYMEVWLPNDNSSSWNGRTMNTDNGGLNGCVHYVDMEYVSGLGFAAIGDNAGHNSSSFDGSWTYGNNEAILDWTYRARHASVAVGKQVVNQFYNQSISKSYYIGCSTGGQQGMHSAQHYPEDFDGIIAGSSAADYNHLQDWSSRFVLLTGLIDTNDPKYLSLGNWLYVQSSILAQCDAAIDGVNDGILEDPTLCHFNSTGLACSVNETTNCLTDVQVETVNNVFTELYDTTGRLLYPSLLLGSEVDSFKLGQLSGTIQGIARDWFRGGVWNNTNWDPLSANQTDYAQADATDALHGNVSSFDGDLSQFRALGKKMIMYHGLADPLVSGTNSQRYYLKVAKTLGLDYTQMDPFMRLFRISGMAHCGVGGISGAGAWMFGQSLQASAGVDNVVNRLVAWVENGAAPDTLTGTKFWYDLPSLGVQFIRPHCRFPFRTTYLGGDSTQPSSWGCTFIQDWQDCGPGVSPRLCNADGSFT</sequence>
<evidence type="ECO:0000256" key="5">
    <source>
        <dbReference type="ARBA" id="ARBA00022729"/>
    </source>
</evidence>
<evidence type="ECO:0000256" key="7">
    <source>
        <dbReference type="ARBA" id="ARBA00022837"/>
    </source>
</evidence>
<evidence type="ECO:0000313" key="11">
    <source>
        <dbReference type="EMBL" id="QIX01915.1"/>
    </source>
</evidence>
<comment type="catalytic activity">
    <reaction evidence="9">
        <text>feruloyl-polysaccharide + H2O = ferulate + polysaccharide.</text>
        <dbReference type="EC" id="3.1.1.73"/>
    </reaction>
</comment>
<dbReference type="Gene3D" id="3.40.50.1820">
    <property type="entry name" value="alpha/beta hydrolase"/>
    <property type="match status" value="1"/>
</dbReference>
<proteinExistence type="inferred from homology"/>
<evidence type="ECO:0000256" key="10">
    <source>
        <dbReference type="RuleBase" id="RU361238"/>
    </source>
</evidence>
<dbReference type="EC" id="3.1.1.-" evidence="10"/>
<keyword evidence="7" id="KW-0106">Calcium</keyword>
<organism evidence="11 12">
    <name type="scientific">Peltaster fructicola</name>
    <dbReference type="NCBI Taxonomy" id="286661"/>
    <lineage>
        <taxon>Eukaryota</taxon>
        <taxon>Fungi</taxon>
        <taxon>Dikarya</taxon>
        <taxon>Ascomycota</taxon>
        <taxon>Pezizomycotina</taxon>
        <taxon>Dothideomycetes</taxon>
        <taxon>Dothideomycetes incertae sedis</taxon>
        <taxon>Peltaster</taxon>
    </lineage>
</organism>